<proteinExistence type="predicted"/>
<dbReference type="EMBL" id="CP059572">
    <property type="protein sequence ID" value="QXJ21688.1"/>
    <property type="molecule type" value="Genomic_DNA"/>
</dbReference>
<dbReference type="Pfam" id="PF05147">
    <property type="entry name" value="LANC_like"/>
    <property type="match status" value="1"/>
</dbReference>
<dbReference type="InterPro" id="IPR007822">
    <property type="entry name" value="LANC-like"/>
</dbReference>
<dbReference type="PRINTS" id="PR01955">
    <property type="entry name" value="LANCFRANKIA"/>
</dbReference>
<dbReference type="CDD" id="cd04793">
    <property type="entry name" value="LanC"/>
    <property type="match status" value="1"/>
</dbReference>
<dbReference type="Proteomes" id="UP001049518">
    <property type="component" value="Chromosome"/>
</dbReference>
<evidence type="ECO:0000313" key="1">
    <source>
        <dbReference type="EMBL" id="QXJ21688.1"/>
    </source>
</evidence>
<sequence>MSRGQNLADGAAGIALLHLETGDWEAAYAALQEAASEGVSIAAGASLYYGAPALAFVLAASDQAGLAHAKAVTAAGTATVTRRRLEAAHRRIDQRRRPVYAEFDLIRGLTGLGVALRRIGALGLLGEVLAYLVRLTEPLDGLPGWWCPTGPEYAKPGPAGGHGNHGMAHGIAGPLALMALTMSDGVQADGQPAALVRICQWLDHWERQTDRGHAWWPEIITLDELHRGTTRQQGPLRPSWCYGTPGIARAQQLAARALGDTARRLKAEAAFAACVNDPGQLARLTCRGLCHGTGGLVAIARRIVADARTPIPLSPLLNLHRQTTPAPDEAPGFLDGTAGAEVTVAGNTTSWDACLLLC</sequence>
<protein>
    <submittedName>
        <fullName evidence="1">Lanthionine synthetase C family protein</fullName>
    </submittedName>
</protein>
<evidence type="ECO:0000313" key="2">
    <source>
        <dbReference type="Proteomes" id="UP001049518"/>
    </source>
</evidence>
<dbReference type="SUPFAM" id="SSF158745">
    <property type="entry name" value="LanC-like"/>
    <property type="match status" value="1"/>
</dbReference>
<keyword evidence="2" id="KW-1185">Reference proteome</keyword>
<reference evidence="1" key="1">
    <citation type="submission" date="2020-07" db="EMBL/GenBank/DDBJ databases">
        <authorList>
            <person name="Tarantini F.S."/>
            <person name="Hong K.W."/>
            <person name="Chan K.G."/>
        </authorList>
    </citation>
    <scope>NUCLEOTIDE SEQUENCE</scope>
    <source>
        <strain evidence="1">32-07</strain>
    </source>
</reference>
<name>A0ABX8QSE0_9ACTN</name>
<dbReference type="SMART" id="SM01260">
    <property type="entry name" value="LANC_like"/>
    <property type="match status" value="1"/>
</dbReference>
<organism evidence="1 2">
    <name type="scientific">Actinomadura graeca</name>
    <dbReference type="NCBI Taxonomy" id="2750812"/>
    <lineage>
        <taxon>Bacteria</taxon>
        <taxon>Bacillati</taxon>
        <taxon>Actinomycetota</taxon>
        <taxon>Actinomycetes</taxon>
        <taxon>Streptosporangiales</taxon>
        <taxon>Thermomonosporaceae</taxon>
        <taxon>Actinomadura</taxon>
    </lineage>
</organism>
<dbReference type="Gene3D" id="1.50.10.20">
    <property type="match status" value="1"/>
</dbReference>
<accession>A0ABX8QSE0</accession>
<dbReference type="InterPro" id="IPR033889">
    <property type="entry name" value="LanC"/>
</dbReference>
<gene>
    <name evidence="1" type="ORF">AGRA3207_002566</name>
</gene>
<dbReference type="PRINTS" id="PR01950">
    <property type="entry name" value="LANCSUPER"/>
</dbReference>
<dbReference type="RefSeq" id="WP_231334858.1">
    <property type="nucleotide sequence ID" value="NZ_CP059572.1"/>
</dbReference>